<organism evidence="1 2">
    <name type="scientific">Stylosanthes scabra</name>
    <dbReference type="NCBI Taxonomy" id="79078"/>
    <lineage>
        <taxon>Eukaryota</taxon>
        <taxon>Viridiplantae</taxon>
        <taxon>Streptophyta</taxon>
        <taxon>Embryophyta</taxon>
        <taxon>Tracheophyta</taxon>
        <taxon>Spermatophyta</taxon>
        <taxon>Magnoliopsida</taxon>
        <taxon>eudicotyledons</taxon>
        <taxon>Gunneridae</taxon>
        <taxon>Pentapetalae</taxon>
        <taxon>rosids</taxon>
        <taxon>fabids</taxon>
        <taxon>Fabales</taxon>
        <taxon>Fabaceae</taxon>
        <taxon>Papilionoideae</taxon>
        <taxon>50 kb inversion clade</taxon>
        <taxon>dalbergioids sensu lato</taxon>
        <taxon>Dalbergieae</taxon>
        <taxon>Pterocarpus clade</taxon>
        <taxon>Stylosanthes</taxon>
    </lineage>
</organism>
<evidence type="ECO:0000313" key="1">
    <source>
        <dbReference type="EMBL" id="MED6137783.1"/>
    </source>
</evidence>
<comment type="caution">
    <text evidence="1">The sequence shown here is derived from an EMBL/GenBank/DDBJ whole genome shotgun (WGS) entry which is preliminary data.</text>
</comment>
<dbReference type="Proteomes" id="UP001341840">
    <property type="component" value="Unassembled WGS sequence"/>
</dbReference>
<protein>
    <submittedName>
        <fullName evidence="1">Uncharacterized protein</fullName>
    </submittedName>
</protein>
<sequence>MIRLFWFDPLEAPLVTHRATFIEIRILISISEDFPRYSIHLFSNNKLPPQDRSGLCSRSAFDLDNLPLRKNEEQTAASAKLTSLKPKTITSELNVPKKASMAIIYNEHDTIIEDPEDQRNPNNILFPFAIDDKTYCFVSPLLPKDQENNVESFFPTTKGRKLLIAKDIYTHNFLKGKSFRNDPKTTFRGVDLSKGWYDHVSPHYVEFWKAHGFFRSHAPFDAWHQGPSLDDRSDGLFLEHDNQLPTPSLWNGWSDSL</sequence>
<name>A0ABU6SPQ5_9FABA</name>
<proteinExistence type="predicted"/>
<reference evidence="1 2" key="1">
    <citation type="journal article" date="2023" name="Plants (Basel)">
        <title>Bridging the Gap: Combining Genomics and Transcriptomics Approaches to Understand Stylosanthes scabra, an Orphan Legume from the Brazilian Caatinga.</title>
        <authorList>
            <person name="Ferreira-Neto J.R.C."/>
            <person name="da Silva M.D."/>
            <person name="Binneck E."/>
            <person name="de Melo N.F."/>
            <person name="da Silva R.H."/>
            <person name="de Melo A.L.T.M."/>
            <person name="Pandolfi V."/>
            <person name="Bustamante F.O."/>
            <person name="Brasileiro-Vidal A.C."/>
            <person name="Benko-Iseppon A.M."/>
        </authorList>
    </citation>
    <scope>NUCLEOTIDE SEQUENCE [LARGE SCALE GENOMIC DNA]</scope>
    <source>
        <tissue evidence="1">Leaves</tissue>
    </source>
</reference>
<evidence type="ECO:0000313" key="2">
    <source>
        <dbReference type="Proteomes" id="UP001341840"/>
    </source>
</evidence>
<accession>A0ABU6SPQ5</accession>
<keyword evidence="2" id="KW-1185">Reference proteome</keyword>
<dbReference type="EMBL" id="JASCZI010061142">
    <property type="protein sequence ID" value="MED6137783.1"/>
    <property type="molecule type" value="Genomic_DNA"/>
</dbReference>
<gene>
    <name evidence="1" type="ORF">PIB30_068212</name>
</gene>